<dbReference type="Pfam" id="PF00085">
    <property type="entry name" value="Thioredoxin"/>
    <property type="match status" value="1"/>
</dbReference>
<keyword evidence="4" id="KW-0249">Electron transport</keyword>
<dbReference type="InterPro" id="IPR013766">
    <property type="entry name" value="Thioredoxin_domain"/>
</dbReference>
<dbReference type="PIRSF" id="PIRSF000077">
    <property type="entry name" value="Thioredoxin"/>
    <property type="match status" value="1"/>
</dbReference>
<dbReference type="SUPFAM" id="SSF52833">
    <property type="entry name" value="Thioredoxin-like"/>
    <property type="match status" value="1"/>
</dbReference>
<evidence type="ECO:0000313" key="11">
    <source>
        <dbReference type="EMBL" id="OMD28989.1"/>
    </source>
</evidence>
<feature type="domain" description="Thioredoxin" evidence="10">
    <location>
        <begin position="1"/>
        <end position="104"/>
    </location>
</feature>
<dbReference type="CDD" id="cd02947">
    <property type="entry name" value="TRX_family"/>
    <property type="match status" value="1"/>
</dbReference>
<evidence type="ECO:0000256" key="9">
    <source>
        <dbReference type="PIRSR" id="PIRSR000077-4"/>
    </source>
</evidence>
<proteinExistence type="inferred from homology"/>
<comment type="similarity">
    <text evidence="1 8">Belongs to the thioredoxin family.</text>
</comment>
<accession>A0A1R0X4J5</accession>
<dbReference type="PROSITE" id="PS00194">
    <property type="entry name" value="THIOREDOXIN_1"/>
    <property type="match status" value="1"/>
</dbReference>
<feature type="disulfide bond" description="Redox-active" evidence="9">
    <location>
        <begin position="30"/>
        <end position="33"/>
    </location>
</feature>
<dbReference type="GO" id="GO:0015035">
    <property type="term" value="F:protein-disulfide reductase activity"/>
    <property type="evidence" value="ECO:0007669"/>
    <property type="project" value="UniProtKB-UniRule"/>
</dbReference>
<dbReference type="GO" id="GO:0045454">
    <property type="term" value="P:cell redox homeostasis"/>
    <property type="evidence" value="ECO:0007669"/>
    <property type="project" value="TreeGrafter"/>
</dbReference>
<dbReference type="PANTHER" id="PTHR45663:SF11">
    <property type="entry name" value="GEO12009P1"/>
    <property type="match status" value="1"/>
</dbReference>
<evidence type="ECO:0000256" key="4">
    <source>
        <dbReference type="ARBA" id="ARBA00022982"/>
    </source>
</evidence>
<dbReference type="FunFam" id="3.40.30.10:FF:000001">
    <property type="entry name" value="Thioredoxin"/>
    <property type="match status" value="1"/>
</dbReference>
<evidence type="ECO:0000313" key="12">
    <source>
        <dbReference type="Proteomes" id="UP000187465"/>
    </source>
</evidence>
<protein>
    <recommendedName>
        <fullName evidence="2 7">Thioredoxin</fullName>
    </recommendedName>
</protein>
<organism evidence="11 12">
    <name type="scientific">Paenibacillus odorifer</name>
    <dbReference type="NCBI Taxonomy" id="189426"/>
    <lineage>
        <taxon>Bacteria</taxon>
        <taxon>Bacillati</taxon>
        <taxon>Bacillota</taxon>
        <taxon>Bacilli</taxon>
        <taxon>Bacillales</taxon>
        <taxon>Paenibacillaceae</taxon>
        <taxon>Paenibacillus</taxon>
    </lineage>
</organism>
<dbReference type="InterPro" id="IPR005746">
    <property type="entry name" value="Thioredoxin"/>
</dbReference>
<evidence type="ECO:0000256" key="8">
    <source>
        <dbReference type="PIRNR" id="PIRNR000077"/>
    </source>
</evidence>
<dbReference type="Proteomes" id="UP000187465">
    <property type="component" value="Unassembled WGS sequence"/>
</dbReference>
<sequence>MAVLHAEDATFAQLIQPKGITVVNFWVPWCGPCRMFAPVLEEFERESDATITVVKVNVDDNPETTGKYHVMSIPATLIFKDGQPRQQEVGMLSIHALQQLAASQ</sequence>
<evidence type="ECO:0000256" key="1">
    <source>
        <dbReference type="ARBA" id="ARBA00008987"/>
    </source>
</evidence>
<dbReference type="PANTHER" id="PTHR45663">
    <property type="entry name" value="GEO12009P1"/>
    <property type="match status" value="1"/>
</dbReference>
<dbReference type="NCBIfam" id="TIGR01068">
    <property type="entry name" value="thioredoxin"/>
    <property type="match status" value="1"/>
</dbReference>
<evidence type="ECO:0000256" key="3">
    <source>
        <dbReference type="ARBA" id="ARBA00022448"/>
    </source>
</evidence>
<keyword evidence="3" id="KW-0813">Transport</keyword>
<dbReference type="Gene3D" id="3.40.30.10">
    <property type="entry name" value="Glutaredoxin"/>
    <property type="match status" value="1"/>
</dbReference>
<dbReference type="GO" id="GO:0005829">
    <property type="term" value="C:cytosol"/>
    <property type="evidence" value="ECO:0007669"/>
    <property type="project" value="TreeGrafter"/>
</dbReference>
<dbReference type="RefSeq" id="WP_036686789.1">
    <property type="nucleotide sequence ID" value="NZ_MKQP01000032.1"/>
</dbReference>
<evidence type="ECO:0000259" key="10">
    <source>
        <dbReference type="PROSITE" id="PS51352"/>
    </source>
</evidence>
<evidence type="ECO:0000256" key="7">
    <source>
        <dbReference type="NCBIfam" id="TIGR01068"/>
    </source>
</evidence>
<dbReference type="InterPro" id="IPR017937">
    <property type="entry name" value="Thioredoxin_CS"/>
</dbReference>
<evidence type="ECO:0000256" key="6">
    <source>
        <dbReference type="ARBA" id="ARBA00023284"/>
    </source>
</evidence>
<dbReference type="PRINTS" id="PR00421">
    <property type="entry name" value="THIOREDOXIN"/>
</dbReference>
<reference evidence="11 12" key="1">
    <citation type="submission" date="2016-10" db="EMBL/GenBank/DDBJ databases">
        <title>Paenibacillus species isolates.</title>
        <authorList>
            <person name="Beno S.M."/>
        </authorList>
    </citation>
    <scope>NUCLEOTIDE SEQUENCE [LARGE SCALE GENOMIC DNA]</scope>
    <source>
        <strain evidence="11 12">FSL H7-0604</strain>
    </source>
</reference>
<dbReference type="PROSITE" id="PS51352">
    <property type="entry name" value="THIOREDOXIN_2"/>
    <property type="match status" value="1"/>
</dbReference>
<dbReference type="InterPro" id="IPR036249">
    <property type="entry name" value="Thioredoxin-like_sf"/>
</dbReference>
<keyword evidence="6 9" id="KW-0676">Redox-active center</keyword>
<keyword evidence="5 9" id="KW-1015">Disulfide bond</keyword>
<dbReference type="AlphaFoldDB" id="A0A1R0X4J5"/>
<evidence type="ECO:0000256" key="2">
    <source>
        <dbReference type="ARBA" id="ARBA00020570"/>
    </source>
</evidence>
<gene>
    <name evidence="11" type="ORF">BJP51_23715</name>
</gene>
<comment type="caution">
    <text evidence="11">The sequence shown here is derived from an EMBL/GenBank/DDBJ whole genome shotgun (WGS) entry which is preliminary data.</text>
</comment>
<name>A0A1R0X4J5_9BACL</name>
<dbReference type="EMBL" id="MKQP01000032">
    <property type="protein sequence ID" value="OMD28989.1"/>
    <property type="molecule type" value="Genomic_DNA"/>
</dbReference>
<evidence type="ECO:0000256" key="5">
    <source>
        <dbReference type="ARBA" id="ARBA00023157"/>
    </source>
</evidence>